<dbReference type="NCBIfam" id="NF003805">
    <property type="entry name" value="PRK05395.1-2"/>
    <property type="match status" value="1"/>
</dbReference>
<feature type="binding site" evidence="7">
    <location>
        <position position="74"/>
    </location>
    <ligand>
        <name>substrate</name>
    </ligand>
</feature>
<dbReference type="InterPro" id="IPR001874">
    <property type="entry name" value="DHquinase_II"/>
</dbReference>
<keyword evidence="7" id="KW-0028">Amino-acid biosynthesis</keyword>
<reference evidence="8 9" key="1">
    <citation type="submission" date="2022-06" db="EMBL/GenBank/DDBJ databases">
        <title>Isolation of gut microbiota from human fecal samples.</title>
        <authorList>
            <person name="Pamer E.G."/>
            <person name="Barat B."/>
            <person name="Waligurski E."/>
            <person name="Medina S."/>
            <person name="Paddock L."/>
            <person name="Mostad J."/>
        </authorList>
    </citation>
    <scope>NUCLEOTIDE SEQUENCE [LARGE SCALE GENOMIC DNA]</scope>
    <source>
        <strain evidence="8 9">DFI.7.95</strain>
    </source>
</reference>
<accession>A0ABT1S568</accession>
<dbReference type="GO" id="GO:0003855">
    <property type="term" value="F:3-dehydroquinate dehydratase activity"/>
    <property type="evidence" value="ECO:0007669"/>
    <property type="project" value="UniProtKB-EC"/>
</dbReference>
<comment type="pathway">
    <text evidence="2 7">Metabolic intermediate biosynthesis; chorismate biosynthesis; chorismate from D-erythrose 4-phosphate and phosphoenolpyruvate: step 3/7.</text>
</comment>
<evidence type="ECO:0000256" key="6">
    <source>
        <dbReference type="ARBA" id="ARBA00023239"/>
    </source>
</evidence>
<proteinExistence type="inferred from homology"/>
<sequence length="144" mass="16102">MRILIIHGPNLNLLDKRDRSIYGEESLEQINRLIENKAIELGMEVEIFQSNHEGQIVDKIQEIMKSGYAGLIINPAGFTHYSIVIRDAIEILGIPVIEVHLSNIYGREDFRKESVIAPVCTGQISGLGSISYLVAMDALKLLNK</sequence>
<dbReference type="PANTHER" id="PTHR21272:SF3">
    <property type="entry name" value="CATABOLIC 3-DEHYDROQUINASE"/>
    <property type="match status" value="1"/>
</dbReference>
<evidence type="ECO:0000256" key="1">
    <source>
        <dbReference type="ARBA" id="ARBA00001864"/>
    </source>
</evidence>
<dbReference type="Gene3D" id="3.40.50.9100">
    <property type="entry name" value="Dehydroquinase, class II"/>
    <property type="match status" value="1"/>
</dbReference>
<keyword evidence="9" id="KW-1185">Reference proteome</keyword>
<comment type="catalytic activity">
    <reaction evidence="1 7">
        <text>3-dehydroquinate = 3-dehydroshikimate + H2O</text>
        <dbReference type="Rhea" id="RHEA:21096"/>
        <dbReference type="ChEBI" id="CHEBI:15377"/>
        <dbReference type="ChEBI" id="CHEBI:16630"/>
        <dbReference type="ChEBI" id="CHEBI:32364"/>
        <dbReference type="EC" id="4.2.1.10"/>
    </reaction>
</comment>
<feature type="binding site" evidence="7">
    <location>
        <position position="111"/>
    </location>
    <ligand>
        <name>substrate</name>
    </ligand>
</feature>
<feature type="active site" description="Proton donor" evidence="7">
    <location>
        <position position="100"/>
    </location>
</feature>
<dbReference type="InterPro" id="IPR036441">
    <property type="entry name" value="DHquinase_II_sf"/>
</dbReference>
<dbReference type="Pfam" id="PF01220">
    <property type="entry name" value="DHquinase_II"/>
    <property type="match status" value="1"/>
</dbReference>
<protein>
    <recommendedName>
        <fullName evidence="5 7">3-dehydroquinate dehydratase</fullName>
        <shortName evidence="7">3-dehydroquinase</shortName>
        <ecNumber evidence="5 7">4.2.1.10</ecNumber>
    </recommendedName>
    <alternativeName>
        <fullName evidence="7">Type II DHQase</fullName>
    </alternativeName>
</protein>
<dbReference type="CDD" id="cd00466">
    <property type="entry name" value="DHQase_II"/>
    <property type="match status" value="1"/>
</dbReference>
<dbReference type="SUPFAM" id="SSF52304">
    <property type="entry name" value="Type II 3-dehydroquinate dehydratase"/>
    <property type="match status" value="1"/>
</dbReference>
<feature type="binding site" evidence="7">
    <location>
        <position position="87"/>
    </location>
    <ligand>
        <name>substrate</name>
    </ligand>
</feature>
<gene>
    <name evidence="7 8" type="primary">aroQ</name>
    <name evidence="8" type="ORF">NE686_00845</name>
</gene>
<dbReference type="NCBIfam" id="NF003807">
    <property type="entry name" value="PRK05395.1-4"/>
    <property type="match status" value="1"/>
</dbReference>
<evidence type="ECO:0000313" key="9">
    <source>
        <dbReference type="Proteomes" id="UP001524478"/>
    </source>
</evidence>
<dbReference type="HAMAP" id="MF_00169">
    <property type="entry name" value="AroQ"/>
    <property type="match status" value="1"/>
</dbReference>
<comment type="function">
    <text evidence="7">Catalyzes a trans-dehydration via an enolate intermediate.</text>
</comment>
<feature type="binding site" evidence="7">
    <location>
        <begin position="101"/>
        <end position="102"/>
    </location>
    <ligand>
        <name>substrate</name>
    </ligand>
</feature>
<evidence type="ECO:0000256" key="7">
    <source>
        <dbReference type="HAMAP-Rule" id="MF_00169"/>
    </source>
</evidence>
<evidence type="ECO:0000256" key="4">
    <source>
        <dbReference type="ARBA" id="ARBA00011193"/>
    </source>
</evidence>
<dbReference type="RefSeq" id="WP_256310130.1">
    <property type="nucleotide sequence ID" value="NZ_JANGAC010000001.1"/>
</dbReference>
<organism evidence="8 9">
    <name type="scientific">Tissierella carlieri</name>
    <dbReference type="NCBI Taxonomy" id="689904"/>
    <lineage>
        <taxon>Bacteria</taxon>
        <taxon>Bacillati</taxon>
        <taxon>Bacillota</taxon>
        <taxon>Tissierellia</taxon>
        <taxon>Tissierellales</taxon>
        <taxon>Tissierellaceae</taxon>
        <taxon>Tissierella</taxon>
    </lineage>
</organism>
<dbReference type="Proteomes" id="UP001524478">
    <property type="component" value="Unassembled WGS sequence"/>
</dbReference>
<dbReference type="PANTHER" id="PTHR21272">
    <property type="entry name" value="CATABOLIC 3-DEHYDROQUINASE"/>
    <property type="match status" value="1"/>
</dbReference>
<feature type="site" description="Transition state stabilizer" evidence="7">
    <location>
        <position position="17"/>
    </location>
</feature>
<evidence type="ECO:0000256" key="3">
    <source>
        <dbReference type="ARBA" id="ARBA00011037"/>
    </source>
</evidence>
<dbReference type="NCBIfam" id="TIGR01088">
    <property type="entry name" value="aroQ"/>
    <property type="match status" value="1"/>
</dbReference>
<feature type="binding site" evidence="7">
    <location>
        <position position="80"/>
    </location>
    <ligand>
        <name>substrate</name>
    </ligand>
</feature>
<dbReference type="PIRSF" id="PIRSF001399">
    <property type="entry name" value="DHquinase_II"/>
    <property type="match status" value="1"/>
</dbReference>
<name>A0ABT1S568_9FIRM</name>
<comment type="similarity">
    <text evidence="3 7">Belongs to the type-II 3-dehydroquinase family.</text>
</comment>
<evidence type="ECO:0000256" key="2">
    <source>
        <dbReference type="ARBA" id="ARBA00004902"/>
    </source>
</evidence>
<feature type="active site" description="Proton acceptor" evidence="7">
    <location>
        <position position="22"/>
    </location>
</feature>
<keyword evidence="7" id="KW-0057">Aromatic amino acid biosynthesis</keyword>
<evidence type="ECO:0000256" key="5">
    <source>
        <dbReference type="ARBA" id="ARBA00012060"/>
    </source>
</evidence>
<comment type="caution">
    <text evidence="8">The sequence shown here is derived from an EMBL/GenBank/DDBJ whole genome shotgun (WGS) entry which is preliminary data.</text>
</comment>
<dbReference type="EMBL" id="JANGAC010000001">
    <property type="protein sequence ID" value="MCQ4921616.1"/>
    <property type="molecule type" value="Genomic_DNA"/>
</dbReference>
<dbReference type="EC" id="4.2.1.10" evidence="5 7"/>
<evidence type="ECO:0000313" key="8">
    <source>
        <dbReference type="EMBL" id="MCQ4921616.1"/>
    </source>
</evidence>
<comment type="subunit">
    <text evidence="4 7">Homododecamer.</text>
</comment>
<keyword evidence="6 7" id="KW-0456">Lyase</keyword>